<sequence length="557" mass="59283">MLRALDIRDMLIIDRLELEFQPGLNVLTGETGAGKSILLDSLGFVLGWRGRAELVRAGASQGEVTAVFEVGPDHPARAVLAEAGIEAEGELILRRVNTEGGRKTAWVNDRRVSGEVLRALSDELLELHGQHDDRGLLDPRGHRLMLDDFAGAEPLIAATRAAWAARRTARRALDAAAEQVAALRAEEEYLRHAVAELDALDPQPGEEAELDTLRRRMQGAERVRGDMARAHQVIAGEGAEGLVADALRWLDGAVEAAEGRLDPAIEALTRALDALGEAETGVRDALDAMEVDPRALETAEERLFALRGLARKHEVMPDELPEFAETLRARLRALDASEGDMADLEAAVRAADAAYDAAAAELTARRVEAGGRLARAMAEELAPLKLDRAVFEVDVAPTDPGPEGRDEVSFRVATNPGAPSGPLSRIASGGELSRFLLALKVCLTGDNAGKTLIFDEIDRGLGGATANAVGRRLSRLASGAQVLVVTHSPQVAALGAHHWRVEKSVSTGPTGEMTTSRVVPLDEPARIDEIARMLAGDTVTDAARGAARVLLGDADAA</sequence>
<evidence type="ECO:0000256" key="4">
    <source>
        <dbReference type="ARBA" id="ARBA00022741"/>
    </source>
</evidence>
<keyword evidence="5 9" id="KW-0227">DNA damage</keyword>
<dbReference type="InterPro" id="IPR004604">
    <property type="entry name" value="DNA_recomb/repair_RecN"/>
</dbReference>
<dbReference type="PANTHER" id="PTHR11059">
    <property type="entry name" value="DNA REPAIR PROTEIN RECN"/>
    <property type="match status" value="1"/>
</dbReference>
<evidence type="ECO:0000256" key="9">
    <source>
        <dbReference type="PIRNR" id="PIRNR003128"/>
    </source>
</evidence>
<keyword evidence="7 9" id="KW-0234">DNA repair</keyword>
<reference evidence="12 13" key="1">
    <citation type="submission" date="2020-08" db="EMBL/GenBank/DDBJ databases">
        <title>Genomic Encyclopedia of Type Strains, Phase III (KMG-III): the genomes of soil and plant-associated and newly described type strains.</title>
        <authorList>
            <person name="Whitman W."/>
        </authorList>
    </citation>
    <scope>NUCLEOTIDE SEQUENCE [LARGE SCALE GENOMIC DNA]</scope>
    <source>
        <strain evidence="12 13">CECT 8572</strain>
    </source>
</reference>
<accession>A0ABR6HQZ6</accession>
<name>A0ABR6HQZ6_9RHOB</name>
<dbReference type="InterPro" id="IPR003395">
    <property type="entry name" value="RecF/RecN/SMC_N"/>
</dbReference>
<dbReference type="CDD" id="cd03241">
    <property type="entry name" value="ABC_RecN"/>
    <property type="match status" value="2"/>
</dbReference>
<evidence type="ECO:0000256" key="6">
    <source>
        <dbReference type="ARBA" id="ARBA00022840"/>
    </source>
</evidence>
<evidence type="ECO:0000256" key="3">
    <source>
        <dbReference type="ARBA" id="ARBA00021315"/>
    </source>
</evidence>
<gene>
    <name evidence="12" type="ORF">FHS00_002550</name>
</gene>
<dbReference type="NCBIfam" id="TIGR00634">
    <property type="entry name" value="recN"/>
    <property type="match status" value="1"/>
</dbReference>
<evidence type="ECO:0000313" key="12">
    <source>
        <dbReference type="EMBL" id="MBB3712952.1"/>
    </source>
</evidence>
<comment type="function">
    <text evidence="1 9">May be involved in recombinational repair of damaged DNA.</text>
</comment>
<proteinExistence type="inferred from homology"/>
<evidence type="ECO:0000256" key="10">
    <source>
        <dbReference type="SAM" id="Coils"/>
    </source>
</evidence>
<feature type="domain" description="RecF/RecN/SMC N-terminal" evidence="11">
    <location>
        <begin position="14"/>
        <end position="499"/>
    </location>
</feature>
<dbReference type="Proteomes" id="UP000576152">
    <property type="component" value="Unassembled WGS sequence"/>
</dbReference>
<organism evidence="12 13">
    <name type="scientific">Limimaricola variabilis</name>
    <dbReference type="NCBI Taxonomy" id="1492771"/>
    <lineage>
        <taxon>Bacteria</taxon>
        <taxon>Pseudomonadati</taxon>
        <taxon>Pseudomonadota</taxon>
        <taxon>Alphaproteobacteria</taxon>
        <taxon>Rhodobacterales</taxon>
        <taxon>Paracoccaceae</taxon>
        <taxon>Limimaricola</taxon>
    </lineage>
</organism>
<protein>
    <recommendedName>
        <fullName evidence="3 9">DNA repair protein RecN</fullName>
    </recommendedName>
    <alternativeName>
        <fullName evidence="8 9">Recombination protein N</fullName>
    </alternativeName>
</protein>
<keyword evidence="4" id="KW-0547">Nucleotide-binding</keyword>
<evidence type="ECO:0000256" key="2">
    <source>
        <dbReference type="ARBA" id="ARBA00009441"/>
    </source>
</evidence>
<dbReference type="Pfam" id="PF02463">
    <property type="entry name" value="SMC_N"/>
    <property type="match status" value="1"/>
</dbReference>
<feature type="coiled-coil region" evidence="10">
    <location>
        <begin position="334"/>
        <end position="361"/>
    </location>
</feature>
<comment type="caution">
    <text evidence="12">The sequence shown here is derived from an EMBL/GenBank/DDBJ whole genome shotgun (WGS) entry which is preliminary data.</text>
</comment>
<evidence type="ECO:0000256" key="8">
    <source>
        <dbReference type="ARBA" id="ARBA00033408"/>
    </source>
</evidence>
<comment type="similarity">
    <text evidence="2 9">Belongs to the RecN family.</text>
</comment>
<dbReference type="PANTHER" id="PTHR11059:SF0">
    <property type="entry name" value="DNA REPAIR PROTEIN RECN"/>
    <property type="match status" value="1"/>
</dbReference>
<evidence type="ECO:0000256" key="7">
    <source>
        <dbReference type="ARBA" id="ARBA00023204"/>
    </source>
</evidence>
<dbReference type="SUPFAM" id="SSF52540">
    <property type="entry name" value="P-loop containing nucleoside triphosphate hydrolases"/>
    <property type="match status" value="2"/>
</dbReference>
<dbReference type="PIRSF" id="PIRSF003128">
    <property type="entry name" value="RecN"/>
    <property type="match status" value="1"/>
</dbReference>
<evidence type="ECO:0000259" key="11">
    <source>
        <dbReference type="Pfam" id="PF02463"/>
    </source>
</evidence>
<dbReference type="Gene3D" id="3.40.50.300">
    <property type="entry name" value="P-loop containing nucleotide triphosphate hydrolases"/>
    <property type="match status" value="2"/>
</dbReference>
<dbReference type="InterPro" id="IPR027417">
    <property type="entry name" value="P-loop_NTPase"/>
</dbReference>
<dbReference type="EMBL" id="JACIBX010000009">
    <property type="protein sequence ID" value="MBB3712952.1"/>
    <property type="molecule type" value="Genomic_DNA"/>
</dbReference>
<evidence type="ECO:0000313" key="13">
    <source>
        <dbReference type="Proteomes" id="UP000576152"/>
    </source>
</evidence>
<evidence type="ECO:0000256" key="5">
    <source>
        <dbReference type="ARBA" id="ARBA00022763"/>
    </source>
</evidence>
<keyword evidence="10" id="KW-0175">Coiled coil</keyword>
<keyword evidence="13" id="KW-1185">Reference proteome</keyword>
<keyword evidence="6" id="KW-0067">ATP-binding</keyword>
<evidence type="ECO:0000256" key="1">
    <source>
        <dbReference type="ARBA" id="ARBA00003618"/>
    </source>
</evidence>
<dbReference type="RefSeq" id="WP_183474234.1">
    <property type="nucleotide sequence ID" value="NZ_JACIBX010000009.1"/>
</dbReference>